<dbReference type="Proteomes" id="UP000289954">
    <property type="component" value="Unassembled WGS sequence"/>
</dbReference>
<evidence type="ECO:0000313" key="3">
    <source>
        <dbReference type="Proteomes" id="UP000289954"/>
    </source>
</evidence>
<dbReference type="AlphaFoldDB" id="A0A402DWK6"/>
<dbReference type="InterPro" id="IPR041164">
    <property type="entry name" value="LDcluster4"/>
</dbReference>
<gene>
    <name evidence="2" type="ORF">CBZ_35410</name>
</gene>
<sequence>MAVAHVGVVGPALASDVESGFARDVGRGLAERGHVVLCGGLGGVMAAVAQGASEAGGTVVGLLPGDDRADGNRWLTVALPTGLGEVRNALLVRACDVVVSVGGSWGTLSEVALAVRTGVPVVAVAGWTVRAADGREPGPPPHPDTTADRLTGGSPDRPAVHHAPDARAALEAVDALLGTRR</sequence>
<dbReference type="OrthoDB" id="9794039at2"/>
<dbReference type="SUPFAM" id="SSF102405">
    <property type="entry name" value="MCP/YpsA-like"/>
    <property type="match status" value="1"/>
</dbReference>
<dbReference type="InterPro" id="IPR052341">
    <property type="entry name" value="LOG_family_nucleotidases"/>
</dbReference>
<dbReference type="InterPro" id="IPR005268">
    <property type="entry name" value="CHP00725"/>
</dbReference>
<keyword evidence="3" id="KW-1185">Reference proteome</keyword>
<evidence type="ECO:0000313" key="2">
    <source>
        <dbReference type="EMBL" id="GCE78485.1"/>
    </source>
</evidence>
<dbReference type="Pfam" id="PF18306">
    <property type="entry name" value="LDcluster4"/>
    <property type="match status" value="1"/>
</dbReference>
<proteinExistence type="predicted"/>
<protein>
    <recommendedName>
        <fullName evidence="4">TIGR00725 family protein</fullName>
    </recommendedName>
</protein>
<name>A0A402DWK6_9CELL</name>
<dbReference type="PANTHER" id="PTHR43393:SF3">
    <property type="entry name" value="LYSINE DECARBOXYLASE-LIKE PROTEIN"/>
    <property type="match status" value="1"/>
</dbReference>
<feature type="region of interest" description="Disordered" evidence="1">
    <location>
        <begin position="132"/>
        <end position="165"/>
    </location>
</feature>
<evidence type="ECO:0008006" key="4">
    <source>
        <dbReference type="Google" id="ProtNLM"/>
    </source>
</evidence>
<evidence type="ECO:0000256" key="1">
    <source>
        <dbReference type="SAM" id="MobiDB-lite"/>
    </source>
</evidence>
<dbReference type="PANTHER" id="PTHR43393">
    <property type="entry name" value="CYTOKININ RIBOSIDE 5'-MONOPHOSPHATE PHOSPHORIBOHYDROLASE"/>
    <property type="match status" value="1"/>
</dbReference>
<dbReference type="GO" id="GO:0005829">
    <property type="term" value="C:cytosol"/>
    <property type="evidence" value="ECO:0007669"/>
    <property type="project" value="TreeGrafter"/>
</dbReference>
<dbReference type="EMBL" id="BIMR01000449">
    <property type="protein sequence ID" value="GCE78485.1"/>
    <property type="molecule type" value="Genomic_DNA"/>
</dbReference>
<organism evidence="2 3">
    <name type="scientific">Cellulomonas biazotea</name>
    <dbReference type="NCBI Taxonomy" id="1709"/>
    <lineage>
        <taxon>Bacteria</taxon>
        <taxon>Bacillati</taxon>
        <taxon>Actinomycetota</taxon>
        <taxon>Actinomycetes</taxon>
        <taxon>Micrococcales</taxon>
        <taxon>Cellulomonadaceae</taxon>
        <taxon>Cellulomonas</taxon>
    </lineage>
</organism>
<comment type="caution">
    <text evidence="2">The sequence shown here is derived from an EMBL/GenBank/DDBJ whole genome shotgun (WGS) entry which is preliminary data.</text>
</comment>
<reference evidence="2 3" key="1">
    <citation type="submission" date="2019-01" db="EMBL/GenBank/DDBJ databases">
        <title>Draft genome sequence of Cellulomonas takizawaensis strain TKZ-21.</title>
        <authorList>
            <person name="Yamamura H."/>
            <person name="Hayashi T."/>
            <person name="Hamada M."/>
            <person name="Serisawa Y."/>
            <person name="Matsuyama K."/>
            <person name="Nakagawa Y."/>
            <person name="Otoguro M."/>
            <person name="Yanagida F."/>
            <person name="Hayakawa M."/>
        </authorList>
    </citation>
    <scope>NUCLEOTIDE SEQUENCE [LARGE SCALE GENOMIC DNA]</scope>
    <source>
        <strain evidence="2 3">NBRC12680</strain>
    </source>
</reference>
<accession>A0A402DWK6</accession>
<dbReference type="RefSeq" id="WP_130783186.1">
    <property type="nucleotide sequence ID" value="NZ_BIMR01000449.1"/>
</dbReference>
<dbReference type="Gene3D" id="3.40.50.450">
    <property type="match status" value="1"/>
</dbReference>
<dbReference type="NCBIfam" id="TIGR00725">
    <property type="entry name" value="TIGR00725 family protein"/>
    <property type="match status" value="1"/>
</dbReference>